<reference evidence="6 7" key="1">
    <citation type="journal article" date="2013" name="Genome Announc.">
        <title>Draft Genome Sequence of a Highly Flagellated, Fast-Swimming Archaeon, Methanocaldococcus villosus Strain KIN24-T80 (DSM 22612).</title>
        <authorList>
            <person name="Thennarasu S."/>
            <person name="Polireddy D."/>
            <person name="Antony A."/>
            <person name="Yada M.R."/>
            <person name="Algarawi S."/>
            <person name="Sivakumar N."/>
        </authorList>
    </citation>
    <scope>NUCLEOTIDE SEQUENCE [LARGE SCALE GENOMIC DNA]</scope>
    <source>
        <strain evidence="6 7">KIN24-T80</strain>
    </source>
</reference>
<dbReference type="STRING" id="1069083.GCA_000371805_00020"/>
<evidence type="ECO:0000259" key="5">
    <source>
        <dbReference type="PROSITE" id="PS51371"/>
    </source>
</evidence>
<dbReference type="AlphaFoldDB" id="N6V2Z2"/>
<keyword evidence="1" id="KW-0677">Repeat</keyword>
<comment type="caution">
    <text evidence="6">The sequence shown here is derived from an EMBL/GenBank/DDBJ whole genome shotgun (WGS) entry which is preliminary data.</text>
</comment>
<feature type="domain" description="CBS" evidence="5">
    <location>
        <begin position="76"/>
        <end position="132"/>
    </location>
</feature>
<keyword evidence="2 3" id="KW-0129">CBS domain</keyword>
<sequence>MIDDVPVVIAMSEPVFVRDNTSIYNTLKEMLKKNKKYCIVINSNNDIVGVATFSDIIKAIILEKRDGEKTSIKDVADSKVITVKPTTSIKEVLELMEKEKISKLPVVDNNKIVGIITKEELVDILPYIIGPLKDLVEYLLKIIDEELKSDDNKEEKKENKETVKVKAITTK</sequence>
<dbReference type="PANTHER" id="PTHR43080:SF2">
    <property type="entry name" value="CBS DOMAIN-CONTAINING PROTEIN"/>
    <property type="match status" value="1"/>
</dbReference>
<evidence type="ECO:0000256" key="1">
    <source>
        <dbReference type="ARBA" id="ARBA00022737"/>
    </source>
</evidence>
<dbReference type="SMART" id="SM00116">
    <property type="entry name" value="CBS"/>
    <property type="match status" value="2"/>
</dbReference>
<evidence type="ECO:0000256" key="3">
    <source>
        <dbReference type="PROSITE-ProRule" id="PRU00703"/>
    </source>
</evidence>
<accession>N6V2Z2</accession>
<dbReference type="PANTHER" id="PTHR43080">
    <property type="entry name" value="CBS DOMAIN-CONTAINING PROTEIN CBSX3, MITOCHONDRIAL"/>
    <property type="match status" value="1"/>
</dbReference>
<evidence type="ECO:0000256" key="4">
    <source>
        <dbReference type="SAM" id="MobiDB-lite"/>
    </source>
</evidence>
<keyword evidence="7" id="KW-1185">Reference proteome</keyword>
<dbReference type="EMBL" id="APMM01000009">
    <property type="protein sequence ID" value="ENN96603.1"/>
    <property type="molecule type" value="Genomic_DNA"/>
</dbReference>
<evidence type="ECO:0000256" key="2">
    <source>
        <dbReference type="ARBA" id="ARBA00023122"/>
    </source>
</evidence>
<evidence type="ECO:0000313" key="7">
    <source>
        <dbReference type="Proteomes" id="UP000053695"/>
    </source>
</evidence>
<dbReference type="Proteomes" id="UP000053695">
    <property type="component" value="Unassembled WGS sequence"/>
</dbReference>
<evidence type="ECO:0000313" key="6">
    <source>
        <dbReference type="EMBL" id="ENN96603.1"/>
    </source>
</evidence>
<name>N6V2Z2_9EURY</name>
<organism evidence="6 7">
    <name type="scientific">Methanocaldococcus villosus KIN24-T80</name>
    <dbReference type="NCBI Taxonomy" id="1069083"/>
    <lineage>
        <taxon>Archaea</taxon>
        <taxon>Methanobacteriati</taxon>
        <taxon>Methanobacteriota</taxon>
        <taxon>Methanomada group</taxon>
        <taxon>Methanococci</taxon>
        <taxon>Methanococcales</taxon>
        <taxon>Methanocaldococcaceae</taxon>
        <taxon>Methanocaldococcus</taxon>
    </lineage>
</organism>
<dbReference type="Pfam" id="PF00571">
    <property type="entry name" value="CBS"/>
    <property type="match status" value="2"/>
</dbReference>
<dbReference type="InterPro" id="IPR046342">
    <property type="entry name" value="CBS_dom_sf"/>
</dbReference>
<gene>
    <name evidence="6" type="ORF">J422_01343</name>
</gene>
<dbReference type="SUPFAM" id="SSF54631">
    <property type="entry name" value="CBS-domain pair"/>
    <property type="match status" value="1"/>
</dbReference>
<dbReference type="CDD" id="cd02205">
    <property type="entry name" value="CBS_pair_SF"/>
    <property type="match status" value="1"/>
</dbReference>
<feature type="domain" description="CBS" evidence="5">
    <location>
        <begin position="10"/>
        <end position="67"/>
    </location>
</feature>
<protein>
    <submittedName>
        <fullName evidence="6">Putative signal transduction protein</fullName>
    </submittedName>
</protein>
<dbReference type="OrthoDB" id="64432at2157"/>
<feature type="region of interest" description="Disordered" evidence="4">
    <location>
        <begin position="150"/>
        <end position="171"/>
    </location>
</feature>
<dbReference type="InterPro" id="IPR051257">
    <property type="entry name" value="Diverse_CBS-Domain"/>
</dbReference>
<dbReference type="RefSeq" id="WP_004589932.1">
    <property type="nucleotide sequence ID" value="NZ_APMM01000009.1"/>
</dbReference>
<feature type="compositionally biased region" description="Basic and acidic residues" evidence="4">
    <location>
        <begin position="150"/>
        <end position="164"/>
    </location>
</feature>
<dbReference type="Gene3D" id="3.10.580.10">
    <property type="entry name" value="CBS-domain"/>
    <property type="match status" value="1"/>
</dbReference>
<dbReference type="PROSITE" id="PS51371">
    <property type="entry name" value="CBS"/>
    <property type="match status" value="2"/>
</dbReference>
<proteinExistence type="predicted"/>
<dbReference type="InterPro" id="IPR000644">
    <property type="entry name" value="CBS_dom"/>
</dbReference>
<dbReference type="PATRIC" id="fig|1069083.5.peg.263"/>